<accession>A0A6B0R8Q8</accession>
<dbReference type="Proteomes" id="UP000322234">
    <property type="component" value="Unassembled WGS sequence"/>
</dbReference>
<name>A0A6B0R8Q8_9CETA</name>
<organism evidence="2 3">
    <name type="scientific">Bos mutus</name>
    <name type="common">wild yak</name>
    <dbReference type="NCBI Taxonomy" id="72004"/>
    <lineage>
        <taxon>Eukaryota</taxon>
        <taxon>Metazoa</taxon>
        <taxon>Chordata</taxon>
        <taxon>Craniata</taxon>
        <taxon>Vertebrata</taxon>
        <taxon>Euteleostomi</taxon>
        <taxon>Mammalia</taxon>
        <taxon>Eutheria</taxon>
        <taxon>Laurasiatheria</taxon>
        <taxon>Artiodactyla</taxon>
        <taxon>Ruminantia</taxon>
        <taxon>Pecora</taxon>
        <taxon>Bovidae</taxon>
        <taxon>Bovinae</taxon>
        <taxon>Bos</taxon>
    </lineage>
</organism>
<dbReference type="EMBL" id="VBQZ03000020">
    <property type="protein sequence ID" value="MXQ84214.1"/>
    <property type="molecule type" value="Genomic_DNA"/>
</dbReference>
<dbReference type="AlphaFoldDB" id="A0A6B0R8Q8"/>
<gene>
    <name evidence="2" type="ORF">E5288_WYG014217</name>
</gene>
<sequence length="230" mass="26269">MTSEKRTVWLTEEDKSILNEAQGKCNPENTFHPPIQGKLYPYFKTPLKVIFTVESSGVGPGGAGHFQHTCLALTSFSISVWLPNPEKTYNIHLGSKSIHLFLNQYPKILLQLPVMKEQKAAMQQEEIAIVCFYAKLERMELKWGTEVRTIPGDPELPEWIHSAHATTPSESIRYHSKERLLQALGCHSPDLPPVWYPIRRLSPTDVRWSRSFTGQGEKRKNQKQTGTQLF</sequence>
<evidence type="ECO:0000256" key="1">
    <source>
        <dbReference type="SAM" id="MobiDB-lite"/>
    </source>
</evidence>
<feature type="region of interest" description="Disordered" evidence="1">
    <location>
        <begin position="210"/>
        <end position="230"/>
    </location>
</feature>
<protein>
    <submittedName>
        <fullName evidence="2">Uncharacterized protein</fullName>
    </submittedName>
</protein>
<evidence type="ECO:0000313" key="2">
    <source>
        <dbReference type="EMBL" id="MXQ84214.1"/>
    </source>
</evidence>
<evidence type="ECO:0000313" key="3">
    <source>
        <dbReference type="Proteomes" id="UP000322234"/>
    </source>
</evidence>
<comment type="caution">
    <text evidence="2">The sequence shown here is derived from an EMBL/GenBank/DDBJ whole genome shotgun (WGS) entry which is preliminary data.</text>
</comment>
<reference evidence="2" key="1">
    <citation type="submission" date="2019-10" db="EMBL/GenBank/DDBJ databases">
        <title>The sequence and de novo assembly of the wild yak genome.</title>
        <authorList>
            <person name="Liu Y."/>
        </authorList>
    </citation>
    <scope>NUCLEOTIDE SEQUENCE [LARGE SCALE GENOMIC DNA]</scope>
    <source>
        <strain evidence="2">WY2019</strain>
    </source>
</reference>
<proteinExistence type="predicted"/>
<keyword evidence="3" id="KW-1185">Reference proteome</keyword>